<dbReference type="InterPro" id="IPR052514">
    <property type="entry name" value="SAM-dependent_MTase"/>
</dbReference>
<name>A0A494TKP9_SPHPE</name>
<sequence length="270" mass="29998">MSLARKVGGRIFKTLRGVRSPVPDIIGHTEYRSLLKMPPFTHGSGMLFDRPIAFADITGYLHSVAEIFAEEVYRFNCETAAPHIIDAGANIGLSVIYFKQLFPGATIVAYEPDPEMFRLLAQNISSYSGISLRQAAAWVEDTELTFYTEGSLAGSSEVDFLNTGASTTVAAVRLKDELRKKHVDFLKIDIEGAENSVLFDIEDELDNVGLLFFEYHSPHTKPQLLGEMLKMVASKGFRYIINGAHAPRLPFIEKLACGFDLQLNVSCFRP</sequence>
<dbReference type="PANTHER" id="PTHR34203:SF15">
    <property type="entry name" value="SLL1173 PROTEIN"/>
    <property type="match status" value="1"/>
</dbReference>
<evidence type="ECO:0000313" key="3">
    <source>
        <dbReference type="Proteomes" id="UP000276254"/>
    </source>
</evidence>
<dbReference type="GO" id="GO:0032259">
    <property type="term" value="P:methylation"/>
    <property type="evidence" value="ECO:0007669"/>
    <property type="project" value="UniProtKB-KW"/>
</dbReference>
<evidence type="ECO:0000259" key="1">
    <source>
        <dbReference type="Pfam" id="PF05050"/>
    </source>
</evidence>
<organism evidence="2 3">
    <name type="scientific">Sphingomonas paeninsulae</name>
    <dbReference type="NCBI Taxonomy" id="2319844"/>
    <lineage>
        <taxon>Bacteria</taxon>
        <taxon>Pseudomonadati</taxon>
        <taxon>Pseudomonadota</taxon>
        <taxon>Alphaproteobacteria</taxon>
        <taxon>Sphingomonadales</taxon>
        <taxon>Sphingomonadaceae</taxon>
        <taxon>Sphingomonas</taxon>
    </lineage>
</organism>
<dbReference type="RefSeq" id="WP_121153021.1">
    <property type="nucleotide sequence ID" value="NZ_CP032829.1"/>
</dbReference>
<protein>
    <submittedName>
        <fullName evidence="2">FkbM family methyltransferase</fullName>
    </submittedName>
</protein>
<dbReference type="KEGG" id="spha:D3Y57_11010"/>
<dbReference type="AlphaFoldDB" id="A0A494TKP9"/>
<dbReference type="EMBL" id="CP032829">
    <property type="protein sequence ID" value="AYJ86396.1"/>
    <property type="molecule type" value="Genomic_DNA"/>
</dbReference>
<accession>A0A494TKP9</accession>
<dbReference type="Pfam" id="PF05050">
    <property type="entry name" value="Methyltransf_21"/>
    <property type="match status" value="1"/>
</dbReference>
<dbReference type="SUPFAM" id="SSF53335">
    <property type="entry name" value="S-adenosyl-L-methionine-dependent methyltransferases"/>
    <property type="match status" value="1"/>
</dbReference>
<evidence type="ECO:0000313" key="2">
    <source>
        <dbReference type="EMBL" id="AYJ86396.1"/>
    </source>
</evidence>
<dbReference type="OrthoDB" id="5679686at2"/>
<dbReference type="NCBIfam" id="TIGR01444">
    <property type="entry name" value="fkbM_fam"/>
    <property type="match status" value="1"/>
</dbReference>
<dbReference type="Gene3D" id="3.40.50.150">
    <property type="entry name" value="Vaccinia Virus protein VP39"/>
    <property type="match status" value="1"/>
</dbReference>
<keyword evidence="2" id="KW-0808">Transferase</keyword>
<dbReference type="InterPro" id="IPR006342">
    <property type="entry name" value="FkbM_mtfrase"/>
</dbReference>
<dbReference type="Proteomes" id="UP000276254">
    <property type="component" value="Chromosome"/>
</dbReference>
<proteinExistence type="predicted"/>
<feature type="domain" description="Methyltransferase FkbM" evidence="1">
    <location>
        <begin position="86"/>
        <end position="239"/>
    </location>
</feature>
<gene>
    <name evidence="2" type="ORF">D3Y57_11010</name>
</gene>
<dbReference type="PANTHER" id="PTHR34203">
    <property type="entry name" value="METHYLTRANSFERASE, FKBM FAMILY PROTEIN"/>
    <property type="match status" value="1"/>
</dbReference>
<keyword evidence="2" id="KW-0489">Methyltransferase</keyword>
<dbReference type="InterPro" id="IPR029063">
    <property type="entry name" value="SAM-dependent_MTases_sf"/>
</dbReference>
<reference evidence="2 3" key="1">
    <citation type="submission" date="2018-09" db="EMBL/GenBank/DDBJ databases">
        <title>Sphingomonas peninsula sp. nov., isolated from fildes peninsula, Antarctic soil.</title>
        <authorList>
            <person name="Yingchao G."/>
        </authorList>
    </citation>
    <scope>NUCLEOTIDE SEQUENCE [LARGE SCALE GENOMIC DNA]</scope>
    <source>
        <strain evidence="2 3">YZ-8</strain>
    </source>
</reference>
<dbReference type="GO" id="GO:0008168">
    <property type="term" value="F:methyltransferase activity"/>
    <property type="evidence" value="ECO:0007669"/>
    <property type="project" value="UniProtKB-KW"/>
</dbReference>
<keyword evidence="3" id="KW-1185">Reference proteome</keyword>